<feature type="compositionally biased region" description="Acidic residues" evidence="5">
    <location>
        <begin position="401"/>
        <end position="410"/>
    </location>
</feature>
<dbReference type="GO" id="GO:0032588">
    <property type="term" value="C:trans-Golgi network membrane"/>
    <property type="evidence" value="ECO:0007669"/>
    <property type="project" value="TreeGrafter"/>
</dbReference>
<dbReference type="InterPro" id="IPR008942">
    <property type="entry name" value="ENTH_VHS"/>
</dbReference>
<dbReference type="EMBL" id="MTKT01002501">
    <property type="protein sequence ID" value="OWM78120.1"/>
    <property type="molecule type" value="Genomic_DNA"/>
</dbReference>
<dbReference type="PANTHER" id="PTHR21514">
    <property type="entry name" value="AP-4 COMPLEX ACCESSORY SUBUNIT TEPSIN"/>
    <property type="match status" value="1"/>
</dbReference>
<evidence type="ECO:0000259" key="6">
    <source>
        <dbReference type="PROSITE" id="PS50179"/>
    </source>
</evidence>
<dbReference type="InterPro" id="IPR039273">
    <property type="entry name" value="TEPSIN"/>
</dbReference>
<reference evidence="10" key="4">
    <citation type="submission" date="2025-04" db="UniProtKB">
        <authorList>
            <consortium name="RefSeq"/>
        </authorList>
    </citation>
    <scope>IDENTIFICATION</scope>
    <source>
        <tissue evidence="10">Leaf</tissue>
    </source>
</reference>
<dbReference type="CDD" id="cd03572">
    <property type="entry name" value="ENTH_like_Tepsin"/>
    <property type="match status" value="1"/>
</dbReference>
<dbReference type="GeneID" id="116199572"/>
<dbReference type="AlphaFoldDB" id="A0A218X0F3"/>
<evidence type="ECO:0000256" key="4">
    <source>
        <dbReference type="ARBA" id="ARBA00023329"/>
    </source>
</evidence>
<keyword evidence="9" id="KW-1185">Reference proteome</keyword>
<protein>
    <submittedName>
        <fullName evidence="10">Protein MODIFIED TRANSPORT TO THE VACUOLE 1-like</fullName>
    </submittedName>
</protein>
<dbReference type="RefSeq" id="XP_031385831.1">
    <property type="nucleotide sequence ID" value="XM_031529971.1"/>
</dbReference>
<keyword evidence="4" id="KW-0968">Cytoplasmic vesicle</keyword>
<dbReference type="OrthoDB" id="118154at2759"/>
<dbReference type="SUPFAM" id="SSF48371">
    <property type="entry name" value="ARM repeat"/>
    <property type="match status" value="1"/>
</dbReference>
<evidence type="ECO:0000313" key="7">
    <source>
        <dbReference type="EMBL" id="OWM78120.1"/>
    </source>
</evidence>
<dbReference type="Proteomes" id="UP000197138">
    <property type="component" value="Unassembled WGS sequence"/>
</dbReference>
<evidence type="ECO:0000313" key="8">
    <source>
        <dbReference type="Proteomes" id="UP000197138"/>
    </source>
</evidence>
<reference evidence="8" key="1">
    <citation type="journal article" date="2017" name="Plant J.">
        <title>The pomegranate (Punica granatum L.) genome and the genomics of punicalagin biosynthesis.</title>
        <authorList>
            <person name="Qin G."/>
            <person name="Xu C."/>
            <person name="Ming R."/>
            <person name="Tang H."/>
            <person name="Guyot R."/>
            <person name="Kramer E.M."/>
            <person name="Hu Y."/>
            <person name="Yi X."/>
            <person name="Qi Y."/>
            <person name="Xu X."/>
            <person name="Gao Z."/>
            <person name="Pan H."/>
            <person name="Jian J."/>
            <person name="Tian Y."/>
            <person name="Yue Z."/>
            <person name="Xu Y."/>
        </authorList>
    </citation>
    <scope>NUCLEOTIDE SEQUENCE [LARGE SCALE GENOMIC DNA]</scope>
    <source>
        <strain evidence="8">cv. Dabenzi</strain>
    </source>
</reference>
<reference evidence="9" key="3">
    <citation type="journal article" date="2020" name="Plant Biotechnol. J.">
        <title>The pomegranate (Punica granatum L.) draft genome dissects genetic divergence between soft- and hard-seeded cultivars.</title>
        <authorList>
            <person name="Luo X."/>
            <person name="Li H."/>
            <person name="Wu Z."/>
            <person name="Yao W."/>
            <person name="Zhao P."/>
            <person name="Cao D."/>
            <person name="Yu H."/>
            <person name="Li K."/>
            <person name="Poudel K."/>
            <person name="Zhao D."/>
            <person name="Zhang F."/>
            <person name="Xia X."/>
            <person name="Chen L."/>
            <person name="Wang Q."/>
            <person name="Jing D."/>
            <person name="Cao S."/>
        </authorList>
    </citation>
    <scope>NUCLEOTIDE SEQUENCE [LARGE SCALE GENOMIC DNA]</scope>
</reference>
<reference evidence="7" key="2">
    <citation type="submission" date="2017-06" db="EMBL/GenBank/DDBJ databases">
        <title>The pomegranate genome and the genomics of punicalagin biosynthesis.</title>
        <authorList>
            <person name="Xu C."/>
        </authorList>
    </citation>
    <scope>NUCLEOTIDE SEQUENCE [LARGE SCALE GENOMIC DNA]</scope>
    <source>
        <tissue evidence="7">Fresh leaf</tissue>
    </source>
</reference>
<dbReference type="Proteomes" id="UP000515151">
    <property type="component" value="Chromosome 3"/>
</dbReference>
<evidence type="ECO:0000313" key="9">
    <source>
        <dbReference type="Proteomes" id="UP000515151"/>
    </source>
</evidence>
<dbReference type="SMART" id="SM00288">
    <property type="entry name" value="VHS"/>
    <property type="match status" value="1"/>
</dbReference>
<dbReference type="InterPro" id="IPR035802">
    <property type="entry name" value="ENTH/VHS_tepsin"/>
</dbReference>
<evidence type="ECO:0000256" key="5">
    <source>
        <dbReference type="SAM" id="MobiDB-lite"/>
    </source>
</evidence>
<dbReference type="PANTHER" id="PTHR21514:SF0">
    <property type="entry name" value="AP-4 COMPLEX ACCESSORY SUBUNIT TEPSIN"/>
    <property type="match status" value="1"/>
</dbReference>
<comment type="subcellular location">
    <subcellularLocation>
        <location evidence="1">Cytoplasmic vesicle</location>
        <location evidence="1">Clathrin-coated vesicle</location>
    </subcellularLocation>
    <subcellularLocation>
        <location evidence="2">Golgi apparatus</location>
        <location evidence="2">trans-Golgi network</location>
    </subcellularLocation>
</comment>
<accession>A0A218X0F3</accession>
<dbReference type="GO" id="GO:0035091">
    <property type="term" value="F:phosphatidylinositol binding"/>
    <property type="evidence" value="ECO:0007669"/>
    <property type="project" value="InterPro"/>
</dbReference>
<evidence type="ECO:0000256" key="1">
    <source>
        <dbReference type="ARBA" id="ARBA00004132"/>
    </source>
</evidence>
<keyword evidence="3" id="KW-0333">Golgi apparatus</keyword>
<dbReference type="GO" id="GO:0043130">
    <property type="term" value="F:ubiquitin binding"/>
    <property type="evidence" value="ECO:0007669"/>
    <property type="project" value="InterPro"/>
</dbReference>
<feature type="region of interest" description="Disordered" evidence="5">
    <location>
        <begin position="397"/>
        <end position="425"/>
    </location>
</feature>
<organism evidence="7 8">
    <name type="scientific">Punica granatum</name>
    <name type="common">Pomegranate</name>
    <dbReference type="NCBI Taxonomy" id="22663"/>
    <lineage>
        <taxon>Eukaryota</taxon>
        <taxon>Viridiplantae</taxon>
        <taxon>Streptophyta</taxon>
        <taxon>Embryophyta</taxon>
        <taxon>Tracheophyta</taxon>
        <taxon>Spermatophyta</taxon>
        <taxon>Magnoliopsida</taxon>
        <taxon>eudicotyledons</taxon>
        <taxon>Gunneridae</taxon>
        <taxon>Pentapetalae</taxon>
        <taxon>rosids</taxon>
        <taxon>malvids</taxon>
        <taxon>Myrtales</taxon>
        <taxon>Lythraceae</taxon>
        <taxon>Punica</taxon>
    </lineage>
</organism>
<dbReference type="InterPro" id="IPR016024">
    <property type="entry name" value="ARM-type_fold"/>
</dbReference>
<proteinExistence type="predicted"/>
<dbReference type="InterPro" id="IPR002014">
    <property type="entry name" value="VHS_dom"/>
</dbReference>
<dbReference type="InterPro" id="IPR013809">
    <property type="entry name" value="ENTH"/>
</dbReference>
<gene>
    <name evidence="10" type="primary">LOC116199572</name>
    <name evidence="7" type="ORF">CDL15_Pgr014939</name>
</gene>
<dbReference type="Pfam" id="PF01417">
    <property type="entry name" value="ENTH"/>
    <property type="match status" value="1"/>
</dbReference>
<dbReference type="GO" id="GO:0030136">
    <property type="term" value="C:clathrin-coated vesicle"/>
    <property type="evidence" value="ECO:0007669"/>
    <property type="project" value="UniProtKB-SubCell"/>
</dbReference>
<sequence>MDSSRRAVESYWRSRMIDAATSDEDKVTPVYKLEEICELLRSSHVSIVKDVSEFMLKRLDHKSPLVKQKALRLIKYAVGKSGAEFRREMQRHSVAVKQLLHYKGLPDPLKGDAPNKAVRDTAHEAISAIFSDQDSKPAPAEDLNRRIQGFGNTNFEMPSEDKKSLLSEVVGLGSATIKQGISNFTQGHTLGKSGNGTYRSPNLHRSLTLENDRGSYNPAEIRGTAQVSFQNMAPGSWNTDERAAKMEMIEDSSSSRTGSKTREERLLDTIVTSGGVRLQPTRDTLQAFLAEAAKLDAMTLCHALDSKLQSPQWQVRMKAVCVLESISRKEDEPFSIIASYYSENRDVLIKCAESPQASLREKSNKVLSLLVGEQAGRIVTDSAMSVKVDKAPLVQMPDLIDTGDPDDILGTDDSNKNQSDQTIRDLTTKSAPLIYDLLGDNDVGASVSSNEPKDDEDPFADVSFHSGAESRKKIDDIFTGMTVDDKNAINGNLAAGNKTTPTVFDLLGSQSEVGQENQKNGLHDLMAGLSVDENMSRSKQNEMAASVLSEAMYVDPKVHLNPQASNDASNRIVNSQMPGISASAMAPFTMPNGIPPGMMFNPALSTQQINYAAMGNFLAQQQLLATMSNFQQYGNLNTPQTVDVSSGASGGYSAPPLPDIFQANFPGPAASSMGNMTKKEETKAFDFISDHLTAARDSKRVV</sequence>
<feature type="region of interest" description="Disordered" evidence="5">
    <location>
        <begin position="444"/>
        <end position="463"/>
    </location>
</feature>
<evidence type="ECO:0000256" key="3">
    <source>
        <dbReference type="ARBA" id="ARBA00023034"/>
    </source>
</evidence>
<name>A0A218X0F3_PUNGR</name>
<evidence type="ECO:0000256" key="2">
    <source>
        <dbReference type="ARBA" id="ARBA00004601"/>
    </source>
</evidence>
<dbReference type="Gene3D" id="1.25.40.90">
    <property type="match status" value="1"/>
</dbReference>
<feature type="domain" description="VHS" evidence="6">
    <location>
        <begin position="20"/>
        <end position="89"/>
    </location>
</feature>
<evidence type="ECO:0000313" key="10">
    <source>
        <dbReference type="RefSeq" id="XP_031385831.1"/>
    </source>
</evidence>
<dbReference type="PROSITE" id="PS50179">
    <property type="entry name" value="VHS"/>
    <property type="match status" value="1"/>
</dbReference>